<dbReference type="GO" id="GO:0035267">
    <property type="term" value="C:NuA4 histone acetyltransferase complex"/>
    <property type="evidence" value="ECO:0007669"/>
    <property type="project" value="EnsemblFungi"/>
</dbReference>
<dbReference type="FunCoup" id="G0VI82">
    <property type="interactions" value="99"/>
</dbReference>
<evidence type="ECO:0000256" key="8">
    <source>
        <dbReference type="ARBA" id="ARBA00025178"/>
    </source>
</evidence>
<name>G0VI82_NAUCA</name>
<gene>
    <name evidence="10" type="primary">NCAS0G02300</name>
    <name evidence="10" type="ordered locus">NCAS_0G02300</name>
</gene>
<dbReference type="GO" id="GO:0006281">
    <property type="term" value="P:DNA repair"/>
    <property type="evidence" value="ECO:0007669"/>
    <property type="project" value="EnsemblFungi"/>
</dbReference>
<organism evidence="10 11">
    <name type="scientific">Naumovozyma castellii</name>
    <name type="common">Yeast</name>
    <name type="synonym">Saccharomyces castellii</name>
    <dbReference type="NCBI Taxonomy" id="27288"/>
    <lineage>
        <taxon>Eukaryota</taxon>
        <taxon>Fungi</taxon>
        <taxon>Dikarya</taxon>
        <taxon>Ascomycota</taxon>
        <taxon>Saccharomycotina</taxon>
        <taxon>Saccharomycetes</taxon>
        <taxon>Saccharomycetales</taxon>
        <taxon>Saccharomycetaceae</taxon>
        <taxon>Naumovozyma</taxon>
    </lineage>
</organism>
<feature type="region of interest" description="Disordered" evidence="9">
    <location>
        <begin position="87"/>
        <end position="130"/>
    </location>
</feature>
<feature type="compositionally biased region" description="Basic residues" evidence="9">
    <location>
        <begin position="237"/>
        <end position="249"/>
    </location>
</feature>
<feature type="compositionally biased region" description="Basic and acidic residues" evidence="9">
    <location>
        <begin position="207"/>
        <end position="226"/>
    </location>
</feature>
<reference key="2">
    <citation type="submission" date="2011-08" db="EMBL/GenBank/DDBJ databases">
        <title>Genome sequence of Naumovozyma castellii.</title>
        <authorList>
            <person name="Gordon J.L."/>
            <person name="Armisen D."/>
            <person name="Proux-Wera E."/>
            <person name="OhEigeartaigh S.S."/>
            <person name="Byrne K.P."/>
            <person name="Wolfe K.H."/>
        </authorList>
    </citation>
    <scope>NUCLEOTIDE SEQUENCE</scope>
    <source>
        <strain>Type strain:CBS 4309</strain>
    </source>
</reference>
<sequence>MAVDWTIVDEIRLFRWISEFKPAGIHKHFNMICIVERMNRPDKYPVTLLQKEHVKVGKLFTAQDIWDRLSRYYNLKELDAMENNIPDEKVTSTNNDPMEERPGEGGGILNDINHNSNIDEEYHEGDSGSNEEDMALLKLRYKMQRQTRDFALPWGEYGELILANAKKGAISEGDNEQENEQELKIIQGTPKLEGSIETTAELPTTSEGKETTKELSEVVSTSDEKSSTTSSTELKRTGPRIRKSVRIHKPAAPVLDEEVKNAAKEIKQTENDSDNRGDTSRTRVEQEDVEVIGVEQKEVENDEEEDDHEKDTLVTKEEETEENEKEEEGTRDNAEEEEEEEEGEEEEAPIVETNRKEPEEEKTPKKRGRRSSILKEEPIGRRTRHSSANTSLAEIDTSPKRKKRKYEKHTEPPRRVSSRLRNKK</sequence>
<evidence type="ECO:0000256" key="6">
    <source>
        <dbReference type="ARBA" id="ARBA00023163"/>
    </source>
</evidence>
<dbReference type="OMA" id="PKITHNE"/>
<feature type="compositionally biased region" description="Acidic residues" evidence="9">
    <location>
        <begin position="118"/>
        <end position="130"/>
    </location>
</feature>
<protein>
    <recommendedName>
        <fullName evidence="3">Chromatin modification-related protein EAF7</fullName>
    </recommendedName>
</protein>
<comment type="similarity">
    <text evidence="2">Belongs to the EAF7 family.</text>
</comment>
<proteinExistence type="inferred from homology"/>
<evidence type="ECO:0000256" key="4">
    <source>
        <dbReference type="ARBA" id="ARBA00022853"/>
    </source>
</evidence>
<dbReference type="HOGENOM" id="CLU_053191_0_0_1"/>
<dbReference type="OrthoDB" id="5595141at2759"/>
<dbReference type="GO" id="GO:0006337">
    <property type="term" value="P:nucleosome disassembly"/>
    <property type="evidence" value="ECO:0007669"/>
    <property type="project" value="EnsemblFungi"/>
</dbReference>
<evidence type="ECO:0000256" key="3">
    <source>
        <dbReference type="ARBA" id="ARBA00018502"/>
    </source>
</evidence>
<dbReference type="GO" id="GO:0006335">
    <property type="term" value="P:DNA replication-dependent chromatin assembly"/>
    <property type="evidence" value="ECO:0007669"/>
    <property type="project" value="EnsemblFungi"/>
</dbReference>
<comment type="function">
    <text evidence="8">Component of the NuA4 histone acetyltransferase complex which is involved in transcriptional activation of selected genes principally by acetylation of nucleosomal histone H4 and H2A. The NuA4 complex is also involved in DNA repair.</text>
</comment>
<dbReference type="RefSeq" id="XP_003677469.1">
    <property type="nucleotide sequence ID" value="XM_003677421.1"/>
</dbReference>
<comment type="subcellular location">
    <subcellularLocation>
        <location evidence="1">Nucleus</location>
    </subcellularLocation>
</comment>
<dbReference type="Proteomes" id="UP000001640">
    <property type="component" value="Chromosome 7"/>
</dbReference>
<evidence type="ECO:0000256" key="9">
    <source>
        <dbReference type="SAM" id="MobiDB-lite"/>
    </source>
</evidence>
<keyword evidence="5" id="KW-0805">Transcription regulation</keyword>
<keyword evidence="4" id="KW-0156">Chromatin regulator</keyword>
<evidence type="ECO:0000256" key="2">
    <source>
        <dbReference type="ARBA" id="ARBA00007117"/>
    </source>
</evidence>
<evidence type="ECO:0000256" key="1">
    <source>
        <dbReference type="ARBA" id="ARBA00004123"/>
    </source>
</evidence>
<evidence type="ECO:0000313" key="10">
    <source>
        <dbReference type="EMBL" id="CCC71117.1"/>
    </source>
</evidence>
<dbReference type="GO" id="GO:0032968">
    <property type="term" value="P:positive regulation of transcription elongation by RNA polymerase II"/>
    <property type="evidence" value="ECO:0007669"/>
    <property type="project" value="EnsemblFungi"/>
</dbReference>
<feature type="compositionally biased region" description="Basic and acidic residues" evidence="9">
    <location>
        <begin position="353"/>
        <end position="363"/>
    </location>
</feature>
<dbReference type="EMBL" id="HE576758">
    <property type="protein sequence ID" value="CCC71117.1"/>
    <property type="molecule type" value="Genomic_DNA"/>
</dbReference>
<dbReference type="InParanoid" id="G0VI82"/>
<feature type="compositionally biased region" description="Acidic residues" evidence="9">
    <location>
        <begin position="318"/>
        <end position="327"/>
    </location>
</feature>
<dbReference type="PANTHER" id="PTHR13581:SF5">
    <property type="entry name" value="MRG_MORF4L-BINDING PROTEIN"/>
    <property type="match status" value="1"/>
</dbReference>
<dbReference type="KEGG" id="ncs:NCAS_0G02300"/>
<dbReference type="AlphaFoldDB" id="G0VI82"/>
<keyword evidence="6" id="KW-0804">Transcription</keyword>
<evidence type="ECO:0000256" key="5">
    <source>
        <dbReference type="ARBA" id="ARBA00023015"/>
    </source>
</evidence>
<dbReference type="STRING" id="1064592.G0VI82"/>
<feature type="compositionally biased region" description="Basic and acidic residues" evidence="9">
    <location>
        <begin position="257"/>
        <end position="286"/>
    </location>
</feature>
<dbReference type="Pfam" id="PF07904">
    <property type="entry name" value="Eaf7"/>
    <property type="match status" value="1"/>
</dbReference>
<keyword evidence="11" id="KW-1185">Reference proteome</keyword>
<evidence type="ECO:0000313" key="11">
    <source>
        <dbReference type="Proteomes" id="UP000001640"/>
    </source>
</evidence>
<reference evidence="10 11" key="1">
    <citation type="journal article" date="2011" name="Proc. Natl. Acad. Sci. U.S.A.">
        <title>Evolutionary erosion of yeast sex chromosomes by mating-type switching accidents.</title>
        <authorList>
            <person name="Gordon J.L."/>
            <person name="Armisen D."/>
            <person name="Proux-Wera E."/>
            <person name="Oheigeartaigh S.S."/>
            <person name="Byrne K.P."/>
            <person name="Wolfe K.H."/>
        </authorList>
    </citation>
    <scope>NUCLEOTIDE SEQUENCE [LARGE SCALE GENOMIC DNA]</scope>
    <source>
        <strain evidence="11">ATCC 76901 / BCRC 22586 / CBS 4309 / NBRC 1992 / NRRL Y-12630</strain>
    </source>
</reference>
<dbReference type="eggNOG" id="KOG4051">
    <property type="taxonomic scope" value="Eukaryota"/>
</dbReference>
<dbReference type="PANTHER" id="PTHR13581">
    <property type="entry name" value="MRG-BINDING PROTEIN"/>
    <property type="match status" value="1"/>
</dbReference>
<keyword evidence="7" id="KW-0539">Nucleus</keyword>
<accession>G0VI82</accession>
<feature type="compositionally biased region" description="Polar residues" evidence="9">
    <location>
        <begin position="196"/>
        <end position="206"/>
    </location>
</feature>
<dbReference type="GO" id="GO:1990453">
    <property type="term" value="C:nucleosome disassembly/reassembly complex"/>
    <property type="evidence" value="ECO:0007669"/>
    <property type="project" value="EnsemblFungi"/>
</dbReference>
<evidence type="ECO:0000256" key="7">
    <source>
        <dbReference type="ARBA" id="ARBA00023242"/>
    </source>
</evidence>
<dbReference type="GeneID" id="96904782"/>
<dbReference type="InterPro" id="IPR012423">
    <property type="entry name" value="Eaf7/MRGBP"/>
</dbReference>
<feature type="compositionally biased region" description="Acidic residues" evidence="9">
    <location>
        <begin position="334"/>
        <end position="349"/>
    </location>
</feature>
<feature type="region of interest" description="Disordered" evidence="9">
    <location>
        <begin position="186"/>
        <end position="424"/>
    </location>
</feature>